<dbReference type="Proteomes" id="UP001516023">
    <property type="component" value="Unassembled WGS sequence"/>
</dbReference>
<sequence>MNLSLTADHTSYLFTAATQLNLGGPSAVQDAEQYAQIAHFNLAAGKRAMEMSDFSLAFSFFDHGMTFLRKKHWQHQYDLSLELFNLAAKCALATKDLSSLTMICDEVSRNAHNVEDALNCSFISMSALTHSRISESVEYGLRILSSQLDVYIPNSPSREDTLQLIMQTQARLSGISEETLLSYHMLSDCRKIMVLKFLAKLESSLQQVNPALLPYVTIKIVDITIEHGLSPMSSIGFAYFGSMIAELGDIRGGYRYAKLAKALLEKNHCNEIAGEVLLQSVEILSYVEPLQTTNEHRIRAQATAMAAGDVYWACMNKLMIPCTLMWSGAKLSEVRDAFINSRRFSEQHEHHTTIYYMKTFERTISILIGDEDQALSDNQWIQQVIENNNPYQLVVVYFHKMFLSLVFNNYDEMILSTEKFLESRMPSWHLLSGHAVHAFIGGLISFRIYRQTHDHVWSHRGERFKQRIKTWKEQGSLWNFEHKSFLLDAEQSYSDGNLDLARVSYENAILSAQQHKFIQEEALAYELAANFYLNTGNEAIALKYFTSAHGKYVEWGAFAKAKPIYAYLQEKFRSALLSAAPNDAGENNDFQSVAFNTVNQKSRPSS</sequence>
<keyword evidence="2" id="KW-1185">Reference proteome</keyword>
<reference evidence="1 2" key="1">
    <citation type="journal article" date="2020" name="G3 (Bethesda)">
        <title>Improved Reference Genome for Cyclotella cryptica CCMP332, a Model for Cell Wall Morphogenesis, Salinity Adaptation, and Lipid Production in Diatoms (Bacillariophyta).</title>
        <authorList>
            <person name="Roberts W.R."/>
            <person name="Downey K.M."/>
            <person name="Ruck E.C."/>
            <person name="Traller J.C."/>
            <person name="Alverson A.J."/>
        </authorList>
    </citation>
    <scope>NUCLEOTIDE SEQUENCE [LARGE SCALE GENOMIC DNA]</scope>
    <source>
        <strain evidence="1 2">CCMP332</strain>
    </source>
</reference>
<organism evidence="1 2">
    <name type="scientific">Cyclotella cryptica</name>
    <dbReference type="NCBI Taxonomy" id="29204"/>
    <lineage>
        <taxon>Eukaryota</taxon>
        <taxon>Sar</taxon>
        <taxon>Stramenopiles</taxon>
        <taxon>Ochrophyta</taxon>
        <taxon>Bacillariophyta</taxon>
        <taxon>Coscinodiscophyceae</taxon>
        <taxon>Thalassiosirophycidae</taxon>
        <taxon>Stephanodiscales</taxon>
        <taxon>Stephanodiscaceae</taxon>
        <taxon>Cyclotella</taxon>
    </lineage>
</organism>
<evidence type="ECO:0000313" key="1">
    <source>
        <dbReference type="EMBL" id="KAL3794167.1"/>
    </source>
</evidence>
<accession>A0ABD3Q2H5</accession>
<dbReference type="PANTHER" id="PTHR43642">
    <property type="entry name" value="HYBRID SIGNAL TRANSDUCTION HISTIDINE KINASE G"/>
    <property type="match status" value="1"/>
</dbReference>
<dbReference type="EMBL" id="JABMIG020000083">
    <property type="protein sequence ID" value="KAL3794167.1"/>
    <property type="molecule type" value="Genomic_DNA"/>
</dbReference>
<evidence type="ECO:0000313" key="2">
    <source>
        <dbReference type="Proteomes" id="UP001516023"/>
    </source>
</evidence>
<dbReference type="InterPro" id="IPR053159">
    <property type="entry name" value="Hybrid_Histidine_Kinase"/>
</dbReference>
<comment type="caution">
    <text evidence="1">The sequence shown here is derived from an EMBL/GenBank/DDBJ whole genome shotgun (WGS) entry which is preliminary data.</text>
</comment>
<dbReference type="AlphaFoldDB" id="A0ABD3Q2H5"/>
<gene>
    <name evidence="1" type="ORF">HJC23_012874</name>
</gene>
<dbReference type="PANTHER" id="PTHR43642:SF1">
    <property type="entry name" value="HYBRID SIGNAL TRANSDUCTION HISTIDINE KINASE G"/>
    <property type="match status" value="1"/>
</dbReference>
<dbReference type="SUPFAM" id="SSF48452">
    <property type="entry name" value="TPR-like"/>
    <property type="match status" value="1"/>
</dbReference>
<name>A0ABD3Q2H5_9STRA</name>
<protein>
    <submittedName>
        <fullName evidence="1">Uncharacterized protein</fullName>
    </submittedName>
</protein>
<proteinExistence type="predicted"/>
<dbReference type="InterPro" id="IPR011990">
    <property type="entry name" value="TPR-like_helical_dom_sf"/>
</dbReference>